<name>A0A6P5WFI0_DURZI</name>
<protein>
    <submittedName>
        <fullName evidence="3">Uncharacterized protein LOC111274324</fullName>
    </submittedName>
</protein>
<reference evidence="3" key="1">
    <citation type="submission" date="2025-08" db="UniProtKB">
        <authorList>
            <consortium name="RefSeq"/>
        </authorList>
    </citation>
    <scope>IDENTIFICATION</scope>
    <source>
        <tissue evidence="3">Fruit stalk</tissue>
    </source>
</reference>
<evidence type="ECO:0000259" key="1">
    <source>
        <dbReference type="Pfam" id="PF24626"/>
    </source>
</evidence>
<dbReference type="Pfam" id="PF24626">
    <property type="entry name" value="SH3_Tf2-1"/>
    <property type="match status" value="1"/>
</dbReference>
<dbReference type="InterPro" id="IPR016197">
    <property type="entry name" value="Chromo-like_dom_sf"/>
</dbReference>
<evidence type="ECO:0000313" key="2">
    <source>
        <dbReference type="Proteomes" id="UP000515121"/>
    </source>
</evidence>
<dbReference type="AlphaFoldDB" id="A0A6P5WFI0"/>
<keyword evidence="2" id="KW-1185">Reference proteome</keyword>
<gene>
    <name evidence="3" type="primary">LOC111274324</name>
</gene>
<dbReference type="Proteomes" id="UP000515121">
    <property type="component" value="Unplaced"/>
</dbReference>
<dbReference type="KEGG" id="dzi:111274324"/>
<organism evidence="2 3">
    <name type="scientific">Durio zibethinus</name>
    <name type="common">Durian</name>
    <dbReference type="NCBI Taxonomy" id="66656"/>
    <lineage>
        <taxon>Eukaryota</taxon>
        <taxon>Viridiplantae</taxon>
        <taxon>Streptophyta</taxon>
        <taxon>Embryophyta</taxon>
        <taxon>Tracheophyta</taxon>
        <taxon>Spermatophyta</taxon>
        <taxon>Magnoliopsida</taxon>
        <taxon>eudicotyledons</taxon>
        <taxon>Gunneridae</taxon>
        <taxon>Pentapetalae</taxon>
        <taxon>rosids</taxon>
        <taxon>malvids</taxon>
        <taxon>Malvales</taxon>
        <taxon>Malvaceae</taxon>
        <taxon>Helicteroideae</taxon>
        <taxon>Durio</taxon>
    </lineage>
</organism>
<proteinExistence type="predicted"/>
<dbReference type="RefSeq" id="XP_022714634.1">
    <property type="nucleotide sequence ID" value="XM_022858899.1"/>
</dbReference>
<dbReference type="PANTHER" id="PTHR46148:SF52">
    <property type="entry name" value="OS04G0603800 PROTEIN"/>
    <property type="match status" value="1"/>
</dbReference>
<evidence type="ECO:0000313" key="3">
    <source>
        <dbReference type="RefSeq" id="XP_022714634.1"/>
    </source>
</evidence>
<dbReference type="PANTHER" id="PTHR46148">
    <property type="entry name" value="CHROMO DOMAIN-CONTAINING PROTEIN"/>
    <property type="match status" value="1"/>
</dbReference>
<dbReference type="GeneID" id="111274324"/>
<sequence length="208" mass="24099">MSPFQALYGYPPPKFSWNVSKEVRVSTVEDLLKEQENLSKLPVDQLEKAQHKMKFYADKNKTKREFQVRDIMYLKLQPYKQASLRLRKNLKLSSKYYGPYLIVVKIGKVAYKLQLLEFSKLHPVFHVNLLKKKVGTKDVPSLTLLKVGKNGQPLVYPAVVLDKRMVKKNNKAVTQLLVEWSNLGSENAIWEDFSVLKSQIPLFDPYGQ</sequence>
<accession>A0A6P5WFI0</accession>
<dbReference type="InterPro" id="IPR056924">
    <property type="entry name" value="SH3_Tf2-1"/>
</dbReference>
<dbReference type="SUPFAM" id="SSF54160">
    <property type="entry name" value="Chromo domain-like"/>
    <property type="match status" value="1"/>
</dbReference>
<dbReference type="OrthoDB" id="5554229at2759"/>
<feature type="domain" description="Tf2-1-like SH3-like" evidence="1">
    <location>
        <begin position="70"/>
        <end position="133"/>
    </location>
</feature>